<dbReference type="Proteomes" id="UP001604002">
    <property type="component" value="Unassembled WGS sequence"/>
</dbReference>
<accession>A0ABW6ZTV3</accession>
<dbReference type="RefSeq" id="WP_393992074.1">
    <property type="nucleotide sequence ID" value="NZ_JBAFVH010000004.1"/>
</dbReference>
<protein>
    <submittedName>
        <fullName evidence="1">Uncharacterized protein</fullName>
    </submittedName>
</protein>
<evidence type="ECO:0000313" key="1">
    <source>
        <dbReference type="EMBL" id="MFG1372164.1"/>
    </source>
</evidence>
<reference evidence="1 2" key="1">
    <citation type="submission" date="2024-02" db="EMBL/GenBank/DDBJ databases">
        <title>Expansion and revision of Xanthobacter and proposal of Roseixanthobacter gen. nov.</title>
        <authorList>
            <person name="Soltysiak M.P.M."/>
            <person name="Jalihal A."/>
            <person name="Ory A."/>
            <person name="Chrisophersen C."/>
            <person name="Lee A.D."/>
            <person name="Boulton J."/>
            <person name="Springer M."/>
        </authorList>
    </citation>
    <scope>NUCLEOTIDE SEQUENCE [LARGE SCALE GENOMIC DNA]</scope>
    <source>
        <strain evidence="1 2">23A</strain>
    </source>
</reference>
<sequence length="62" mass="6863">MPKRATATRLAPSPRTALFNIHDCIFLALDILDSPSPFPEEACELLREALAEMKALLDGKRP</sequence>
<comment type="caution">
    <text evidence="1">The sequence shown here is derived from an EMBL/GenBank/DDBJ whole genome shotgun (WGS) entry which is preliminary data.</text>
</comment>
<proteinExistence type="predicted"/>
<name>A0ABW6ZTV3_9HYPH</name>
<gene>
    <name evidence="1" type="ORF">V5F32_08320</name>
</gene>
<keyword evidence="2" id="KW-1185">Reference proteome</keyword>
<organism evidence="1 2">
    <name type="scientific">Xanthobacter oligotrophicus</name>
    <dbReference type="NCBI Taxonomy" id="2607286"/>
    <lineage>
        <taxon>Bacteria</taxon>
        <taxon>Pseudomonadati</taxon>
        <taxon>Pseudomonadota</taxon>
        <taxon>Alphaproteobacteria</taxon>
        <taxon>Hyphomicrobiales</taxon>
        <taxon>Xanthobacteraceae</taxon>
        <taxon>Xanthobacter</taxon>
    </lineage>
</organism>
<evidence type="ECO:0000313" key="2">
    <source>
        <dbReference type="Proteomes" id="UP001604002"/>
    </source>
</evidence>
<dbReference type="EMBL" id="JBAFVH010000004">
    <property type="protein sequence ID" value="MFG1372164.1"/>
    <property type="molecule type" value="Genomic_DNA"/>
</dbReference>